<dbReference type="InterPro" id="IPR012099">
    <property type="entry name" value="Midasin"/>
</dbReference>
<dbReference type="InterPro" id="IPR027417">
    <property type="entry name" value="P-loop_NTPase"/>
</dbReference>
<evidence type="ECO:0000256" key="2">
    <source>
        <dbReference type="ARBA" id="ARBA00004642"/>
    </source>
</evidence>
<dbReference type="PANTHER" id="PTHR48103">
    <property type="entry name" value="MIDASIN-RELATED"/>
    <property type="match status" value="1"/>
</dbReference>
<dbReference type="FunFam" id="3.40.50.300:FF:000712">
    <property type="entry name" value="Midasin"/>
    <property type="match status" value="1"/>
</dbReference>
<feature type="region of interest" description="Disordered" evidence="11">
    <location>
        <begin position="4057"/>
        <end position="4510"/>
    </location>
</feature>
<dbReference type="Proteomes" id="UP000772434">
    <property type="component" value="Unassembled WGS sequence"/>
</dbReference>
<feature type="compositionally biased region" description="Acidic residues" evidence="11">
    <location>
        <begin position="4337"/>
        <end position="4350"/>
    </location>
</feature>
<dbReference type="GO" id="GO:0005730">
    <property type="term" value="C:nucleolus"/>
    <property type="evidence" value="ECO:0007669"/>
    <property type="project" value="UniProtKB-SubCell"/>
</dbReference>
<comment type="caution">
    <text evidence="13">The sequence shown here is derived from an EMBL/GenBank/DDBJ whole genome shotgun (WGS) entry which is preliminary data.</text>
</comment>
<dbReference type="GO" id="GO:0016887">
    <property type="term" value="F:ATP hydrolysis activity"/>
    <property type="evidence" value="ECO:0007669"/>
    <property type="project" value="InterPro"/>
</dbReference>
<comment type="function">
    <text evidence="10">Nuclear chaperone required for maturation and nuclear export of pre-60S ribosome subunits.</text>
</comment>
<organism evidence="13 14">
    <name type="scientific">Rhodocollybia butyracea</name>
    <dbReference type="NCBI Taxonomy" id="206335"/>
    <lineage>
        <taxon>Eukaryota</taxon>
        <taxon>Fungi</taxon>
        <taxon>Dikarya</taxon>
        <taxon>Basidiomycota</taxon>
        <taxon>Agaricomycotina</taxon>
        <taxon>Agaricomycetes</taxon>
        <taxon>Agaricomycetidae</taxon>
        <taxon>Agaricales</taxon>
        <taxon>Marasmiineae</taxon>
        <taxon>Omphalotaceae</taxon>
        <taxon>Rhodocollybia</taxon>
    </lineage>
</organism>
<accession>A0A9P5PCQ4</accession>
<dbReference type="InterPro" id="IPR003593">
    <property type="entry name" value="AAA+_ATPase"/>
</dbReference>
<feature type="domain" description="VWFA" evidence="12">
    <location>
        <begin position="4700"/>
        <end position="4918"/>
    </location>
</feature>
<dbReference type="InterPro" id="IPR002035">
    <property type="entry name" value="VWF_A"/>
</dbReference>
<feature type="region of interest" description="Disordered" evidence="11">
    <location>
        <begin position="4547"/>
        <end position="4576"/>
    </location>
</feature>
<feature type="region of interest" description="Disordered" evidence="11">
    <location>
        <begin position="753"/>
        <end position="773"/>
    </location>
</feature>
<feature type="compositionally biased region" description="Basic and acidic residues" evidence="11">
    <location>
        <begin position="4201"/>
        <end position="4225"/>
    </location>
</feature>
<dbReference type="FunFam" id="3.40.50.300:FF:000142">
    <property type="entry name" value="Midasin"/>
    <property type="match status" value="1"/>
</dbReference>
<evidence type="ECO:0000259" key="12">
    <source>
        <dbReference type="PROSITE" id="PS50234"/>
    </source>
</evidence>
<feature type="compositionally biased region" description="Acidic residues" evidence="11">
    <location>
        <begin position="4265"/>
        <end position="4291"/>
    </location>
</feature>
<feature type="compositionally biased region" description="Acidic residues" evidence="11">
    <location>
        <begin position="4232"/>
        <end position="4246"/>
    </location>
</feature>
<evidence type="ECO:0000313" key="13">
    <source>
        <dbReference type="EMBL" id="KAF9060954.1"/>
    </source>
</evidence>
<feature type="compositionally biased region" description="Acidic residues" evidence="11">
    <location>
        <begin position="4128"/>
        <end position="4163"/>
    </location>
</feature>
<keyword evidence="8 10" id="KW-0143">Chaperone</keyword>
<comment type="subcellular location">
    <subcellularLocation>
        <location evidence="1">Nucleus</location>
        <location evidence="1">Nucleolus</location>
    </subcellularLocation>
    <subcellularLocation>
        <location evidence="2">Nucleus</location>
        <location evidence="2">Nucleoplasm</location>
    </subcellularLocation>
</comment>
<dbReference type="InterPro" id="IPR041190">
    <property type="entry name" value="Midasin_AAA_lid_5"/>
</dbReference>
<dbReference type="FunFam" id="3.40.50.300:FF:001368">
    <property type="entry name" value="Midasin"/>
    <property type="match status" value="1"/>
</dbReference>
<evidence type="ECO:0000256" key="5">
    <source>
        <dbReference type="ARBA" id="ARBA00022553"/>
    </source>
</evidence>
<keyword evidence="9 10" id="KW-0539">Nucleus</keyword>
<evidence type="ECO:0000256" key="6">
    <source>
        <dbReference type="ARBA" id="ARBA00022741"/>
    </source>
</evidence>
<feature type="compositionally biased region" description="Basic and acidic residues" evidence="11">
    <location>
        <begin position="4459"/>
        <end position="4479"/>
    </location>
</feature>
<dbReference type="GO" id="GO:0005654">
    <property type="term" value="C:nucleoplasm"/>
    <property type="evidence" value="ECO:0007669"/>
    <property type="project" value="UniProtKB-SubCell"/>
</dbReference>
<dbReference type="Pfam" id="PF17867">
    <property type="entry name" value="AAA_lid_7"/>
    <property type="match status" value="3"/>
</dbReference>
<evidence type="ECO:0000256" key="10">
    <source>
        <dbReference type="PIRNR" id="PIRNR010340"/>
    </source>
</evidence>
<dbReference type="OrthoDB" id="5186at2759"/>
<dbReference type="InterPro" id="IPR040848">
    <property type="entry name" value="AAA_lid_7"/>
</dbReference>
<keyword evidence="14" id="KW-1185">Reference proteome</keyword>
<dbReference type="InterPro" id="IPR011704">
    <property type="entry name" value="ATPase_dyneun-rel_AAA"/>
</dbReference>
<dbReference type="Gene3D" id="3.40.50.300">
    <property type="entry name" value="P-loop containing nucleotide triphosphate hydrolases"/>
    <property type="match status" value="6"/>
</dbReference>
<dbReference type="SMART" id="SM00382">
    <property type="entry name" value="AAA"/>
    <property type="match status" value="5"/>
</dbReference>
<reference evidence="13" key="1">
    <citation type="submission" date="2020-11" db="EMBL/GenBank/DDBJ databases">
        <authorList>
            <consortium name="DOE Joint Genome Institute"/>
            <person name="Ahrendt S."/>
            <person name="Riley R."/>
            <person name="Andreopoulos W."/>
            <person name="Labutti K."/>
            <person name="Pangilinan J."/>
            <person name="Ruiz-Duenas F.J."/>
            <person name="Barrasa J.M."/>
            <person name="Sanchez-Garcia M."/>
            <person name="Camarero S."/>
            <person name="Miyauchi S."/>
            <person name="Serrano A."/>
            <person name="Linde D."/>
            <person name="Babiker R."/>
            <person name="Drula E."/>
            <person name="Ayuso-Fernandez I."/>
            <person name="Pacheco R."/>
            <person name="Padilla G."/>
            <person name="Ferreira P."/>
            <person name="Barriuso J."/>
            <person name="Kellner H."/>
            <person name="Castanera R."/>
            <person name="Alfaro M."/>
            <person name="Ramirez L."/>
            <person name="Pisabarro A.G."/>
            <person name="Kuo A."/>
            <person name="Tritt A."/>
            <person name="Lipzen A."/>
            <person name="He G."/>
            <person name="Yan M."/>
            <person name="Ng V."/>
            <person name="Cullen D."/>
            <person name="Martin F."/>
            <person name="Rosso M.-N."/>
            <person name="Henrissat B."/>
            <person name="Hibbett D."/>
            <person name="Martinez A.T."/>
            <person name="Grigoriev I.V."/>
        </authorList>
    </citation>
    <scope>NUCLEOTIDE SEQUENCE</scope>
    <source>
        <strain evidence="13">AH 40177</strain>
    </source>
</reference>
<dbReference type="GO" id="GO:0030687">
    <property type="term" value="C:preribosome, large subunit precursor"/>
    <property type="evidence" value="ECO:0007669"/>
    <property type="project" value="TreeGrafter"/>
</dbReference>
<evidence type="ECO:0000256" key="4">
    <source>
        <dbReference type="ARBA" id="ARBA00017143"/>
    </source>
</evidence>
<comment type="similarity">
    <text evidence="3 10">Belongs to the midasin family.</text>
</comment>
<dbReference type="SUPFAM" id="SSF52540">
    <property type="entry name" value="P-loop containing nucleoside triphosphate hydrolases"/>
    <property type="match status" value="6"/>
</dbReference>
<dbReference type="GO" id="GO:0005524">
    <property type="term" value="F:ATP binding"/>
    <property type="evidence" value="ECO:0007669"/>
    <property type="project" value="UniProtKB-KW"/>
</dbReference>
<dbReference type="Pfam" id="PF07728">
    <property type="entry name" value="AAA_5"/>
    <property type="match status" value="7"/>
</dbReference>
<dbReference type="GO" id="GO:0000055">
    <property type="term" value="P:ribosomal large subunit export from nucleus"/>
    <property type="evidence" value="ECO:0007669"/>
    <property type="project" value="TreeGrafter"/>
</dbReference>
<evidence type="ECO:0000313" key="14">
    <source>
        <dbReference type="Proteomes" id="UP000772434"/>
    </source>
</evidence>
<dbReference type="InterPro" id="IPR025662">
    <property type="entry name" value="Sigma_54_int_dom_ATP-bd_1"/>
</dbReference>
<dbReference type="PIRSF" id="PIRSF010340">
    <property type="entry name" value="Midasin"/>
    <property type="match status" value="1"/>
</dbReference>
<keyword evidence="5" id="KW-0597">Phosphoprotein</keyword>
<dbReference type="Pfam" id="PF21108">
    <property type="entry name" value="MDN1_4th"/>
    <property type="match status" value="1"/>
</dbReference>
<dbReference type="PROSITE" id="PS00675">
    <property type="entry name" value="SIGMA54_INTERACT_1"/>
    <property type="match status" value="2"/>
</dbReference>
<dbReference type="Pfam" id="PF17865">
    <property type="entry name" value="AAA_lid_5"/>
    <property type="match status" value="1"/>
</dbReference>
<dbReference type="GO" id="GO:0000027">
    <property type="term" value="P:ribosomal large subunit assembly"/>
    <property type="evidence" value="ECO:0007669"/>
    <property type="project" value="InterPro"/>
</dbReference>
<dbReference type="InterPro" id="IPR048617">
    <property type="entry name" value="MDN1_AAA_lid_4"/>
</dbReference>
<keyword evidence="6 10" id="KW-0547">Nucleotide-binding</keyword>
<evidence type="ECO:0000256" key="1">
    <source>
        <dbReference type="ARBA" id="ARBA00004604"/>
    </source>
</evidence>
<dbReference type="PROSITE" id="PS50234">
    <property type="entry name" value="VWFA"/>
    <property type="match status" value="1"/>
</dbReference>
<feature type="compositionally biased region" description="Basic and acidic residues" evidence="11">
    <location>
        <begin position="4495"/>
        <end position="4504"/>
    </location>
</feature>
<evidence type="ECO:0000256" key="3">
    <source>
        <dbReference type="ARBA" id="ARBA00007188"/>
    </source>
</evidence>
<sequence length="4921" mass="549337">MQVEFNDPLTLNLRRQTLNLLTKISADDFYANSISNSTSTTHLLDNLSRALAFPAYTTCIATLFRPILFDLCARWIENSADLEKELVALCLLIEVHEELFPILYRILQNPIFAQGPIQNVAETDPRRTHQILLAYYRILQANRQLPYQLYWPLTPLQKIISDGQSDTASRLLAIRCYALQSGMGEAEREKWEQATVGELYSVECSLDYGDALDGSRVVIDGWLLPIIELERVRTARNAFVTEFHDFYSSDGDTVSLSPLDLCPLVVNLHGIFLLRSSRGENISTPLIPTPTAVQALRTLALHLTTRLPVLLTSPLRPGKLYFFHPFLVSHVTSRTQPGTFEWKEGILVRAMREGKWVVFKDIDRGSNEVLALIKPLIESHGPGKWIGGRASLQVPGRGEVVAADTFAIFATRSSMPSRSGAFPTPTFYGAHKLYEMVVPSPSIEELRSIIKSRYPRLTDQATKALIRLWEAVKELGNTASTRDVGLRELDKFCVRTEQLISSHQVMESSDSEETFPLSSIFPNPSLREEIFIAARDVFFGSGAMTASARAHMEAIARTVGTHLGLDSERQQWLISRWLPDFDVETDKDGRSTAVRVGRTRLLAKPTKREIAPSTARPFAMHRPATLLISRIVNSIALGEPVLLTGETGTGKTSVITHLAHILRQPLVSLNLSSQTESSDLIGGFRPLDARVPALSLQARFLDLFGETFSRKKNEKFEAEVRKSVAQGKWKRAAGLWKESVKLAKDRIMKKQDDVQAEDLDSETPRKRRKLDASSLNASNDKWTAFEHEVEEFIVQYVSGKGRLAFGFVEGPLVQALREGNWVLLDEINLASAETLECISAILRSPTSSITLTEQGSLEPVPRHPNFRLFVCMNPATDVGKKDLPPNIRSRFTEIDVPPPDADRDTLLSIVSQYIGAAAANDKSTIMNVAEFYLAVKDLAETRQIADGANHRPNYSMRTLTRALTFASDIAGTYGLRRAIWEGCLMAFTMVLDAPSAELVTALAQKHLLAGVKNIRSVLAKEPSLPQRGSLPLDSVDEYILTPSVERKLIDLARIILTRRFPVLIEGPTSSGKTSSVEYLAKRTGHRFIRINNHEHTDIQEYLGSYVPHPVTGKLVFTDGLLVRALRNGDWIVLDELNLAPTDVLEALNRLLDDNRELVLPETGEIIRPHPHFMLFATQNPPGLYAGRKVLSRAFRNRFLEVHFEDVPEVELEAILCQRCTIAPHMEKRSLQYSASYRSDDKLVAFFESKQGFATLRDLFRWAGRDALGYQELAENGFMLLAERTRRADDKAVVKEIIESTMGVTIDEHRIYDFQSRGPDLSQFLGCEVPSDSSLVWTKAMQRLFVLLTRALRFNEPVLLVGETGSGKTSVCQVFANTTSRRLHGLNCHQNTETADLIGGLRPVRNRASLEADIRLKATALPSEMGLQFDPRDIDTFESNLDRALKSTTLSSTIRDTLVELRRKVANSKAIFEWHDGPLVEAMRNGDVFLLDEISLADDSVLERLNSVLEPSRTLVLAEKAAEDLEHPSLVAHESFKLVATMNPGGDYGKKELSPALRNRFTEIWVPSIDDRSDLHLIISYMWEHDPLREYTSPLLEFVEWLSRETGDSSFLNLRDILAWVSFSNTMYGSDGMPKQEIFCEYKHLHHAAHMTYLDGLGSIPALSSWTEMALLQLKLAALTRLNDLVPSINSGFIPQHDSSTSYQQGAFLIPRGPLESQRNSFNFQAPTTQTNAMRVIRACQLAKPILLEGSPGVGKTSLITALANISGHELCRINLSDQTDLIDLFGSDLPAENGKPGEFAWKDGEFLRALQDGQWVLLDEMNLAPQAVLEGLNAVLDHRGSVYIPELGRTFTKHPSFRIFAAQNPLSQGGGRKGLPKSFMNRFTKVYVDHLTFADLLLVCQHLHPDIDVEVLKSMITFNNSLHDAVSVERSIGKEGAPWEFNLRDVLRWLDALKHPSRSIFHPADHIRTIYLHRFRNSNDRLLAQSMFNHAFNCSFDYSRAPTWSMSASEVHFGQFRSKRENFSAHARPKRLLKTQLSAIEAIGCSISHSSLTIITGARNTGKTALIQLVANMTGRIVREVHVNSTTDAMDLLGGFEQVDWRSRLKELALGVITLAEDQLRCPTGVPINLASYISLRRATTDMDTSREIIVEAISRLSNGPCDSAFSAAISSVETQMKAILHSTQSNNTGRFEWVDGPLARALKAGHWLLLDGANLCNPSVLDRLNSLCETGGSITLSEKGFVDDEVQVLKPHPNFRLFMTVDPQYGELSRAMRNRGVEIALVSPLTEDRDVIDDHDRLPAAHILPPLFSALRLGVYNLEVPVATRIPTIPTSSALDQDATLCSLADIVPLLPSSMPSVDDDAIFHFLSRSLTPLAVPLLAHFLRTNHGFSIKHSNKVVGPFCLAQLKWSLAFGINMPIDFFLGIQPSISNTHPDHSVVLDILRLTVGFMRPGSFKSTTGRRPTTSYADQRLQRTMQAIDSLLKEAHAASLMALQTTSGVNSVSPSDAQTLTLVCKMANSIHFLDDIASQNVLDYSPLQPLTNQLTAITDKLPVVFDALKRSVRDLMEATMLSSGLGINHIWLTFYENSFAVSGMLRLSELAVQTDGPDLRRQLLNLMAMASIARSSDQQLLSSQTIEALKLRISPQTDTYTNNTEALRVPHLFTKLMLLATSGSLSMSLRKAIDQMISSACDRPFAELDQFIYYQHLLWLDDTLQNVEASPNTSTLVTALLSSWINDIWKNEEEGPEILFQPAQLQFVLSLWDWKRTPMDKLSEYEANLRSLVQLTLVNTEQHTSRSEQLLVLVKHSIARIASCFRSTESDGARSLGNSFGLPDLGDALIHPVFKKAFESYLQPILASPDETFDNTRLGLYWIATGKLLLNLFVPDAPIDPAAVQSHIFDFWSKHAGSLSNEVMLHCTLERVLTGNPDNGVITYLRTALAAAQAHLVDGPPPVPPRDVSKLQMFWSEVTQFQIHVLDPAKLDTLISLLEAGDASAHLRELVVQQSIKGFIQRLQTVYSDFNDINFPIHYALLHLQMGLRILRQSTVPDHSASHIASSLVAFPTIRSANALIARQNEPVPQLRAFQHLVFVLAAVALEFVAGIDIRSHLPLLETTYERALRLWHIDLEKEEERQRASESLYRQSQTSHSMETDSEVEEREFAELFPSFESILSGDGLDDSSTAPHQVHESDTGRFVLLHNILFSGESLTPHWYRSLQVTALADFFSSNAILTDTLDHDALPLCMSLLADRAVEMREPRNSRSIVYNFYADANIQEIHKATKIINGLKARLSRLIQEWPDQMVLQHLKDRCDTVLSLDLRSPVAKVLSALEQLLLHTEDWEAFANKDNSLREDRSSLVELIVDWRRLELSCWQELLEGEAKAFEAGISPWWFRLYDAIIRAPLNILRGDVEDSSTLSVYLDSLVPLLEDFIRGSPLGQFRIRLQLLQSFGSLCHNLSHIHSPQRSDALERTRRVVNATVAHFAAFSAIIHGHLTSERSALETEIRNLIKLASWKDINVHALKQSAQRTHRQLYKVIRKFREVLRRPVSKHLEAVTTEILEEGRSEQYPLNFVKPSSPNFTAPVSDAPIGISTHLIHLGRTYKRFEEVVTERIAPFISAKSPNIVDTLAVDIILSSKELSSISVPSSLSTERREKLHKALLTRKRKAWSDLLKELKKAGFTSHVKPETRRQNCSTRWIREQPALTDHTDPAWDIRKSETYWNRLNTLFPLLRAAIPSHHADVSTRELQRGVAFLESGFTMAIELRTHLADASSSYAQLQCHIRRIRSISSSGGAIYSGKDILEQTTTIFSVLSRVESTLYELQSAFGSFIQLDSSLPLATSVTDGVHAALLSCIVMRSRLKTLMDDIHLSSFPILLIGEYELALEAVQYIRETVAIMRLWVEEEPRVRPYVRPIIDWFQSYRLCISLSRNVNNPAKASNGDEIINTCLAGVEVLLAKSSNSPPEEDQDNYIRIDYQSVREFTALFKMEQVIELLNSSLEAFAAGSVLDVDRYLPFLELYANLIHLQLCSHAQWTKSLLKLDFVLCSIFNTICSQGFCKPPEADEEASGDGAADSEGVGLGDGSGANNVSKEIEEESQVEGLQGDVAESNDRDDKDDKDDDAIEMSQDFGGELEDVPDAESQSEDEDGSDQESNPDPEEQVGDLDASDPAAVDEKFWGDEKGPEDGDDKANKDSPTEQNIESEVVAKEGGKKSESEQNESAEKNDKFSEPPPPDVDAEEEIQPEAEEEDSSHPDANGAPMDDHVPEADTLELPDDMNLDPEKEADEVENLELDEVEKNDGLMDVDEPIGDTEQRNDAEQEQTQEPESKDTNEMGLLEQTEGPDDDQGSAEEDNSAVAQPDITKGEGETIDEQSILEKGQDSSNETGTSMGIAGNAAAVAEDTKDKNGLDTVPLPEAPDSHENSSMDYDSNTGAAPMGSEHGQQPSNQNNQLASNPLRSLADALKEVQRRFDEILDSSGHDAPQEQSGPSEQPAAVEYLRPEDTDHDMQALGPAQDEQAAKLQELNLIDDAMEHENNAPLLPDVDMVDELNSQQNSRPLKQTESESKDASGQGDLEGAIVKSGSLPSFDHAMSNLDGPTADVDMENIEVPPIELELRSWQAAGLPEEQAAHIWRLYESLTHELAYSLCEQLRLILEPTLATRLKGDYRTGKRLNMKKMIPYIASDYTKDKIWLRRTRASQREYQVLIALDDSRSMAESHSIHLAYQTLALVSKALTRLEAGDVGIAKFGHDMQMLHEFDGAPFSDQAGIEVLKAFHFDQKATNALSLVETSLRVLEAARERKSMSSSTAADLWQLEIIISDGMCQDHDKLRAVLRKAEEQRVMIVFVILDSLHSGGTNKTGASEGSILTMEKAEFKNVDGKMELQLQRYLDSFPFEYYVVLRDVEALPQVLSTTLKQFFERISEE</sequence>
<dbReference type="CDD" id="cd00009">
    <property type="entry name" value="AAA"/>
    <property type="match status" value="2"/>
</dbReference>
<dbReference type="EMBL" id="JADNRY010000220">
    <property type="protein sequence ID" value="KAF9060954.1"/>
    <property type="molecule type" value="Genomic_DNA"/>
</dbReference>
<evidence type="ECO:0000256" key="9">
    <source>
        <dbReference type="ARBA" id="ARBA00023242"/>
    </source>
</evidence>
<evidence type="ECO:0000256" key="11">
    <source>
        <dbReference type="SAM" id="MobiDB-lite"/>
    </source>
</evidence>
<dbReference type="SUPFAM" id="SSF53300">
    <property type="entry name" value="vWA-like"/>
    <property type="match status" value="1"/>
</dbReference>
<evidence type="ECO:0000256" key="7">
    <source>
        <dbReference type="ARBA" id="ARBA00022840"/>
    </source>
</evidence>
<feature type="compositionally biased region" description="Basic and acidic residues" evidence="11">
    <location>
        <begin position="4169"/>
        <end position="4192"/>
    </location>
</feature>
<keyword evidence="7 10" id="KW-0067">ATP-binding</keyword>
<gene>
    <name evidence="13" type="ORF">BDP27DRAFT_1429480</name>
</gene>
<feature type="compositionally biased region" description="Polar residues" evidence="11">
    <location>
        <begin position="4437"/>
        <end position="4453"/>
    </location>
</feature>
<dbReference type="InterPro" id="IPR036465">
    <property type="entry name" value="vWFA_dom_sf"/>
</dbReference>
<protein>
    <recommendedName>
        <fullName evidence="4 10">Midasin</fullName>
    </recommendedName>
</protein>
<dbReference type="PANTHER" id="PTHR48103:SF2">
    <property type="entry name" value="MIDASIN"/>
    <property type="match status" value="1"/>
</dbReference>
<proteinExistence type="inferred from homology"/>
<evidence type="ECO:0000256" key="8">
    <source>
        <dbReference type="ARBA" id="ARBA00023186"/>
    </source>
</evidence>
<name>A0A9P5PCQ4_9AGAR</name>